<organism evidence="2 3">
    <name type="scientific">Puniceibacterium sediminis</name>
    <dbReference type="NCBI Taxonomy" id="1608407"/>
    <lineage>
        <taxon>Bacteria</taxon>
        <taxon>Pseudomonadati</taxon>
        <taxon>Pseudomonadota</taxon>
        <taxon>Alphaproteobacteria</taxon>
        <taxon>Rhodobacterales</taxon>
        <taxon>Paracoccaceae</taxon>
        <taxon>Puniceibacterium</taxon>
    </lineage>
</organism>
<keyword evidence="3" id="KW-1185">Reference proteome</keyword>
<reference evidence="2 3" key="1">
    <citation type="submission" date="2017-06" db="EMBL/GenBank/DDBJ databases">
        <authorList>
            <person name="Kim H.J."/>
            <person name="Triplett B.A."/>
        </authorList>
    </citation>
    <scope>NUCLEOTIDE SEQUENCE [LARGE SCALE GENOMIC DNA]</scope>
    <source>
        <strain evidence="2 3">DSM 29052</strain>
    </source>
</reference>
<dbReference type="RefSeq" id="WP_089273945.1">
    <property type="nucleotide sequence ID" value="NZ_FZNN01000037.1"/>
</dbReference>
<sequence>MTGKRAVILTGHFPVQKRRGSILWLSDNLRDNGWHVTIITVGYSWVSKLRGDKRFQSLEAPPLPGETRHDETLTAVFGYAPLHPFSLRKPALDALLEPLHRIFPAYWRRRLPKYLADADLVVVESGQPVMLAPIARAAAPGAAMVYRVNDDVTVLGLPNFISLAEMRYASLFDRISVASPHLARRFERFGTVARDPMGVSKALLDRDMPDPFAGAPRATREAVCAGTTQFDMPSVLAIARLRPDWRFHIFGRLRGDAIDKPGNLVLHGERPFEETAAWVRHADIGLAPYLDKPGVEYQTVNSNRMLMYRYFGLPMIGPERLCDPEVPSLVGYRPGSEPSIRAALDRLEGMGRGPSDPSVQDWSVLYERIAATPKPDGTRYNTA</sequence>
<evidence type="ECO:0000259" key="1">
    <source>
        <dbReference type="Pfam" id="PF22059"/>
    </source>
</evidence>
<evidence type="ECO:0000313" key="2">
    <source>
        <dbReference type="EMBL" id="SNR85432.1"/>
    </source>
</evidence>
<dbReference type="Proteomes" id="UP000198417">
    <property type="component" value="Unassembled WGS sequence"/>
</dbReference>
<feature type="domain" description="Glucuronosyltransferase GumK N-terminal" evidence="1">
    <location>
        <begin position="8"/>
        <end position="177"/>
    </location>
</feature>
<accession>A0A238ZQL1</accession>
<evidence type="ECO:0000313" key="3">
    <source>
        <dbReference type="Proteomes" id="UP000198417"/>
    </source>
</evidence>
<dbReference type="Gene3D" id="3.40.50.2000">
    <property type="entry name" value="Glycogen Phosphorylase B"/>
    <property type="match status" value="1"/>
</dbReference>
<protein>
    <submittedName>
        <fullName evidence="2">2-beta-glucuronyltransferase</fullName>
    </submittedName>
</protein>
<dbReference type="Gene3D" id="3.40.50.11010">
    <property type="match status" value="1"/>
</dbReference>
<dbReference type="Pfam" id="PF22059">
    <property type="entry name" value="GumK_N"/>
    <property type="match status" value="1"/>
</dbReference>
<keyword evidence="2" id="KW-0808">Transferase</keyword>
<dbReference type="SUPFAM" id="SSF53756">
    <property type="entry name" value="UDP-Glycosyltransferase/glycogen phosphorylase"/>
    <property type="match status" value="1"/>
</dbReference>
<proteinExistence type="predicted"/>
<dbReference type="EMBL" id="FZNN01000037">
    <property type="protein sequence ID" value="SNR85432.1"/>
    <property type="molecule type" value="Genomic_DNA"/>
</dbReference>
<gene>
    <name evidence="2" type="ORF">SAMN06265370_13710</name>
</gene>
<dbReference type="GO" id="GO:0016740">
    <property type="term" value="F:transferase activity"/>
    <property type="evidence" value="ECO:0007669"/>
    <property type="project" value="UniProtKB-KW"/>
</dbReference>
<dbReference type="InterPro" id="IPR054299">
    <property type="entry name" value="GumK_N"/>
</dbReference>
<name>A0A238ZQL1_9RHOB</name>
<dbReference type="OrthoDB" id="495599at2"/>
<dbReference type="AlphaFoldDB" id="A0A238ZQL1"/>